<feature type="transmembrane region" description="Helical" evidence="6">
    <location>
        <begin position="20"/>
        <end position="41"/>
    </location>
</feature>
<keyword evidence="4 6" id="KW-1133">Transmembrane helix</keyword>
<evidence type="ECO:0000256" key="2">
    <source>
        <dbReference type="ARBA" id="ARBA00005587"/>
    </source>
</evidence>
<keyword evidence="3 6" id="KW-0812">Transmembrane</keyword>
<sequence>MRDSRSPNHTSPVVVHLRPLASPLPMGFLGLAGGTFVVAALQLEWLPPVQGHAVAIVLLAFVFPLQSAAAVLGFLCRDDVAATGMAVLAGTWLSLGFIMLSSPPGSTSKAVGLLLLLTAFALWVPIAAAGAGKLVASLVLVVASLRFAATGVWELSGAQSWKHTAGAVGLVLTAVAVYASFALVLEDQRQRPVLPTWRRGKGAAVLTGDWQSQTEHVTGEAGVRRHL</sequence>
<evidence type="ECO:0000256" key="6">
    <source>
        <dbReference type="SAM" id="Phobius"/>
    </source>
</evidence>
<keyword evidence="8" id="KW-1185">Reference proteome</keyword>
<organism evidence="7 8">
    <name type="scientific">Streptomyces fragilis</name>
    <dbReference type="NCBI Taxonomy" id="67301"/>
    <lineage>
        <taxon>Bacteria</taxon>
        <taxon>Bacillati</taxon>
        <taxon>Actinomycetota</taxon>
        <taxon>Actinomycetes</taxon>
        <taxon>Kitasatosporales</taxon>
        <taxon>Streptomycetaceae</taxon>
        <taxon>Streptomyces</taxon>
    </lineage>
</organism>
<evidence type="ECO:0000256" key="5">
    <source>
        <dbReference type="ARBA" id="ARBA00023136"/>
    </source>
</evidence>
<proteinExistence type="inferred from homology"/>
<comment type="caution">
    <text evidence="7">The sequence shown here is derived from an EMBL/GenBank/DDBJ whole genome shotgun (WGS) entry which is preliminary data.</text>
</comment>
<evidence type="ECO:0000256" key="1">
    <source>
        <dbReference type="ARBA" id="ARBA00004141"/>
    </source>
</evidence>
<dbReference type="RefSeq" id="WP_108955830.1">
    <property type="nucleotide sequence ID" value="NZ_BEVZ01000006.1"/>
</dbReference>
<reference evidence="7 8" key="1">
    <citation type="submission" date="2024-06" db="EMBL/GenBank/DDBJ databases">
        <title>The Natural Products Discovery Center: Release of the First 8490 Sequenced Strains for Exploring Actinobacteria Biosynthetic Diversity.</title>
        <authorList>
            <person name="Kalkreuter E."/>
            <person name="Kautsar S.A."/>
            <person name="Yang D."/>
            <person name="Bader C.D."/>
            <person name="Teijaro C.N."/>
            <person name="Fluegel L."/>
            <person name="Davis C.M."/>
            <person name="Simpson J.R."/>
            <person name="Lauterbach L."/>
            <person name="Steele A.D."/>
            <person name="Gui C."/>
            <person name="Meng S."/>
            <person name="Li G."/>
            <person name="Viehrig K."/>
            <person name="Ye F."/>
            <person name="Su P."/>
            <person name="Kiefer A.F."/>
            <person name="Nichols A."/>
            <person name="Cepeda A.J."/>
            <person name="Yan W."/>
            <person name="Fan B."/>
            <person name="Jiang Y."/>
            <person name="Adhikari A."/>
            <person name="Zheng C.-J."/>
            <person name="Schuster L."/>
            <person name="Cowan T.M."/>
            <person name="Smanski M.J."/>
            <person name="Chevrette M.G."/>
            <person name="De Carvalho L.P.S."/>
            <person name="Shen B."/>
        </authorList>
    </citation>
    <scope>NUCLEOTIDE SEQUENCE [LARGE SCALE GENOMIC DNA]</scope>
    <source>
        <strain evidence="7 8">NPDC038104</strain>
    </source>
</reference>
<feature type="transmembrane region" description="Helical" evidence="6">
    <location>
        <begin position="110"/>
        <end position="128"/>
    </location>
</feature>
<dbReference type="InterPro" id="IPR000791">
    <property type="entry name" value="Gpr1/Fun34/SatP-like"/>
</dbReference>
<evidence type="ECO:0000256" key="3">
    <source>
        <dbReference type="ARBA" id="ARBA00022692"/>
    </source>
</evidence>
<dbReference type="Pfam" id="PF01184">
    <property type="entry name" value="Gpr1_Fun34_YaaH"/>
    <property type="match status" value="1"/>
</dbReference>
<gene>
    <name evidence="7" type="ORF">AB0E65_08835</name>
</gene>
<protein>
    <submittedName>
        <fullName evidence="7">GPR1/FUN34/YaaH family transporter</fullName>
    </submittedName>
</protein>
<feature type="transmembrane region" description="Helical" evidence="6">
    <location>
        <begin position="134"/>
        <end position="153"/>
    </location>
</feature>
<comment type="subcellular location">
    <subcellularLocation>
        <location evidence="1">Membrane</location>
        <topology evidence="1">Multi-pass membrane protein</topology>
    </subcellularLocation>
</comment>
<evidence type="ECO:0000313" key="7">
    <source>
        <dbReference type="EMBL" id="MEU3554314.1"/>
    </source>
</evidence>
<comment type="similarity">
    <text evidence="2">Belongs to the acetate uptake transporter (AceTr) (TC 2.A.96) family.</text>
</comment>
<keyword evidence="5 6" id="KW-0472">Membrane</keyword>
<dbReference type="EMBL" id="JBEZUR010000009">
    <property type="protein sequence ID" value="MEU3554314.1"/>
    <property type="molecule type" value="Genomic_DNA"/>
</dbReference>
<name>A0ABV2YF15_9ACTN</name>
<evidence type="ECO:0000313" key="8">
    <source>
        <dbReference type="Proteomes" id="UP001550850"/>
    </source>
</evidence>
<feature type="transmembrane region" description="Helical" evidence="6">
    <location>
        <begin position="53"/>
        <end position="74"/>
    </location>
</feature>
<evidence type="ECO:0000256" key="4">
    <source>
        <dbReference type="ARBA" id="ARBA00022989"/>
    </source>
</evidence>
<accession>A0ABV2YF15</accession>
<feature type="transmembrane region" description="Helical" evidence="6">
    <location>
        <begin position="165"/>
        <end position="185"/>
    </location>
</feature>
<feature type="transmembrane region" description="Helical" evidence="6">
    <location>
        <begin position="80"/>
        <end position="98"/>
    </location>
</feature>
<dbReference type="Proteomes" id="UP001550850">
    <property type="component" value="Unassembled WGS sequence"/>
</dbReference>